<dbReference type="EMBL" id="CAJVPP010003314">
    <property type="protein sequence ID" value="CAG8626323.1"/>
    <property type="molecule type" value="Genomic_DNA"/>
</dbReference>
<name>A0A9N9D481_FUNMO</name>
<organism evidence="1 2">
    <name type="scientific">Funneliformis mosseae</name>
    <name type="common">Endomycorrhizal fungus</name>
    <name type="synonym">Glomus mosseae</name>
    <dbReference type="NCBI Taxonomy" id="27381"/>
    <lineage>
        <taxon>Eukaryota</taxon>
        <taxon>Fungi</taxon>
        <taxon>Fungi incertae sedis</taxon>
        <taxon>Mucoromycota</taxon>
        <taxon>Glomeromycotina</taxon>
        <taxon>Glomeromycetes</taxon>
        <taxon>Glomerales</taxon>
        <taxon>Glomeraceae</taxon>
        <taxon>Funneliformis</taxon>
    </lineage>
</organism>
<dbReference type="AlphaFoldDB" id="A0A9N9D481"/>
<evidence type="ECO:0000313" key="1">
    <source>
        <dbReference type="EMBL" id="CAG8626323.1"/>
    </source>
</evidence>
<accession>A0A9N9D481</accession>
<evidence type="ECO:0000313" key="2">
    <source>
        <dbReference type="Proteomes" id="UP000789375"/>
    </source>
</evidence>
<keyword evidence="2" id="KW-1185">Reference proteome</keyword>
<protein>
    <submittedName>
        <fullName evidence="1">6317_t:CDS:1</fullName>
    </submittedName>
</protein>
<gene>
    <name evidence="1" type="ORF">FMOSSE_LOCUS10252</name>
</gene>
<dbReference type="Proteomes" id="UP000789375">
    <property type="component" value="Unassembled WGS sequence"/>
</dbReference>
<sequence length="71" mass="7990">MNFEQFFNTNKVPMVVEQIQVKEQNITTHDEVAAFETYLSIVLGAPLVLKLKFLVRKTVTSSPSAGYDDVV</sequence>
<proteinExistence type="predicted"/>
<reference evidence="1" key="1">
    <citation type="submission" date="2021-06" db="EMBL/GenBank/DDBJ databases">
        <authorList>
            <person name="Kallberg Y."/>
            <person name="Tangrot J."/>
            <person name="Rosling A."/>
        </authorList>
    </citation>
    <scope>NUCLEOTIDE SEQUENCE</scope>
    <source>
        <strain evidence="1">87-6 pot B 2015</strain>
    </source>
</reference>
<comment type="caution">
    <text evidence="1">The sequence shown here is derived from an EMBL/GenBank/DDBJ whole genome shotgun (WGS) entry which is preliminary data.</text>
</comment>